<gene>
    <name evidence="1" type="ORF">N2J37_16705</name>
</gene>
<evidence type="ECO:0000313" key="1">
    <source>
        <dbReference type="EMBL" id="UXE36193.1"/>
    </source>
</evidence>
<organism evidence="1 2">
    <name type="scientific">Raoultella ornithinolytica</name>
    <name type="common">Klebsiella ornithinolytica</name>
    <dbReference type="NCBI Taxonomy" id="54291"/>
    <lineage>
        <taxon>Bacteria</taxon>
        <taxon>Pseudomonadati</taxon>
        <taxon>Pseudomonadota</taxon>
        <taxon>Gammaproteobacteria</taxon>
        <taxon>Enterobacterales</taxon>
        <taxon>Enterobacteriaceae</taxon>
        <taxon>Klebsiella/Raoultella group</taxon>
        <taxon>Raoultella</taxon>
    </lineage>
</organism>
<sequence>MSKQRKWRFVAEGAEKFQGGTYSGSRTGEFRIWYVTGGDEVKFRRCPYTDGGWKVQKNRTTYDDKPVEYAVKNPEDISALDAFVGEKPYAGYGSVSA</sequence>
<dbReference type="EMBL" id="CP104450">
    <property type="protein sequence ID" value="UXE36193.1"/>
    <property type="molecule type" value="Genomic_DNA"/>
</dbReference>
<proteinExistence type="predicted"/>
<accession>A0A9Q9JCG3</accession>
<dbReference type="RefSeq" id="WP_260990171.1">
    <property type="nucleotide sequence ID" value="NZ_CP104450.1"/>
</dbReference>
<evidence type="ECO:0000313" key="2">
    <source>
        <dbReference type="Proteomes" id="UP001064206"/>
    </source>
</evidence>
<protein>
    <submittedName>
        <fullName evidence="1">Uncharacterized protein</fullName>
    </submittedName>
</protein>
<dbReference type="Proteomes" id="UP001064206">
    <property type="component" value="Chromosome"/>
</dbReference>
<dbReference type="AlphaFoldDB" id="A0A9Q9JCG3"/>
<reference evidence="1" key="1">
    <citation type="submission" date="2022-09" db="EMBL/GenBank/DDBJ databases">
        <title>Multidrug resistance Raoultella ornithinolytica Strain MQB_Silv_108.</title>
        <authorList>
            <person name="Quintela-Baluja M."/>
        </authorList>
    </citation>
    <scope>NUCLEOTIDE SEQUENCE</scope>
    <source>
        <strain evidence="1">MQB_Silv_108</strain>
    </source>
</reference>
<name>A0A9Q9JCG3_RAOOR</name>